<evidence type="ECO:0000313" key="2">
    <source>
        <dbReference type="EMBL" id="CAH2220648.1"/>
    </source>
</evidence>
<reference evidence="2" key="1">
    <citation type="submission" date="2022-03" db="EMBL/GenBank/DDBJ databases">
        <authorList>
            <person name="Alioto T."/>
            <person name="Alioto T."/>
            <person name="Gomez Garrido J."/>
        </authorList>
    </citation>
    <scope>NUCLEOTIDE SEQUENCE</scope>
</reference>
<sequence length="108" mass="11653">MASKTTRKSKSKTPSMQITAFSSPGKRIQDGAGEIRSPTSESEHSESGRSDITSVSRATALQAGGNNIPKLLEDLKTTIRSDFQKLAADIRKEVQAIGEHTAHLEDKT</sequence>
<feature type="compositionally biased region" description="Basic residues" evidence="1">
    <location>
        <begin position="1"/>
        <end position="11"/>
    </location>
</feature>
<evidence type="ECO:0000256" key="1">
    <source>
        <dbReference type="SAM" id="MobiDB-lite"/>
    </source>
</evidence>
<name>A0AAD1QZ79_PELCU</name>
<proteinExistence type="predicted"/>
<feature type="compositionally biased region" description="Polar residues" evidence="1">
    <location>
        <begin position="50"/>
        <end position="59"/>
    </location>
</feature>
<gene>
    <name evidence="2" type="ORF">PECUL_23A022992</name>
</gene>
<dbReference type="Proteomes" id="UP001295444">
    <property type="component" value="Chromosome 01"/>
</dbReference>
<protein>
    <submittedName>
        <fullName evidence="2">Uncharacterized protein</fullName>
    </submittedName>
</protein>
<dbReference type="AlphaFoldDB" id="A0AAD1QZ79"/>
<evidence type="ECO:0000313" key="3">
    <source>
        <dbReference type="Proteomes" id="UP001295444"/>
    </source>
</evidence>
<dbReference type="EMBL" id="OW240912">
    <property type="protein sequence ID" value="CAH2220648.1"/>
    <property type="molecule type" value="Genomic_DNA"/>
</dbReference>
<keyword evidence="3" id="KW-1185">Reference proteome</keyword>
<feature type="region of interest" description="Disordered" evidence="1">
    <location>
        <begin position="1"/>
        <end position="67"/>
    </location>
</feature>
<organism evidence="2 3">
    <name type="scientific">Pelobates cultripes</name>
    <name type="common">Western spadefoot toad</name>
    <dbReference type="NCBI Taxonomy" id="61616"/>
    <lineage>
        <taxon>Eukaryota</taxon>
        <taxon>Metazoa</taxon>
        <taxon>Chordata</taxon>
        <taxon>Craniata</taxon>
        <taxon>Vertebrata</taxon>
        <taxon>Euteleostomi</taxon>
        <taxon>Amphibia</taxon>
        <taxon>Batrachia</taxon>
        <taxon>Anura</taxon>
        <taxon>Pelobatoidea</taxon>
        <taxon>Pelobatidae</taxon>
        <taxon>Pelobates</taxon>
    </lineage>
</organism>
<accession>A0AAD1QZ79</accession>